<protein>
    <submittedName>
        <fullName evidence="1">Uncharacterized protein</fullName>
    </submittedName>
</protein>
<dbReference type="Proteomes" id="UP000215027">
    <property type="component" value="Chromosome I"/>
</dbReference>
<name>A0A160T0I3_9CHLR</name>
<sequence length="45" mass="4866">MGWINDVTSSTGFSRVLCVSGGFEPAAWAVGAYAARPETLVIQYW</sequence>
<dbReference type="KEGG" id="pbf:CFX0092_A1398"/>
<evidence type="ECO:0000313" key="1">
    <source>
        <dbReference type="EMBL" id="CUS03276.2"/>
    </source>
</evidence>
<accession>A0A160T0I3</accession>
<gene>
    <name evidence="1" type="ORF">CFX0092_A1398</name>
</gene>
<keyword evidence="2" id="KW-1185">Reference proteome</keyword>
<organism evidence="1 2">
    <name type="scientific">Candidatus Promineifilum breve</name>
    <dbReference type="NCBI Taxonomy" id="1806508"/>
    <lineage>
        <taxon>Bacteria</taxon>
        <taxon>Bacillati</taxon>
        <taxon>Chloroflexota</taxon>
        <taxon>Ardenticatenia</taxon>
        <taxon>Candidatus Promineifilales</taxon>
        <taxon>Candidatus Promineifilaceae</taxon>
        <taxon>Candidatus Promineifilum</taxon>
    </lineage>
</organism>
<evidence type="ECO:0000313" key="2">
    <source>
        <dbReference type="Proteomes" id="UP000215027"/>
    </source>
</evidence>
<dbReference type="EMBL" id="LN890655">
    <property type="protein sequence ID" value="CUS03276.2"/>
    <property type="molecule type" value="Genomic_DNA"/>
</dbReference>
<dbReference type="AlphaFoldDB" id="A0A160T0I3"/>
<reference evidence="1" key="1">
    <citation type="submission" date="2016-01" db="EMBL/GenBank/DDBJ databases">
        <authorList>
            <person name="Mcilroy J.S."/>
            <person name="Karst M S."/>
            <person name="Albertsen M."/>
        </authorList>
    </citation>
    <scope>NUCLEOTIDE SEQUENCE</scope>
    <source>
        <strain evidence="1">Cfx-K</strain>
    </source>
</reference>
<proteinExistence type="predicted"/>